<dbReference type="Gene3D" id="3.40.50.150">
    <property type="entry name" value="Vaccinia Virus protein VP39"/>
    <property type="match status" value="1"/>
</dbReference>
<dbReference type="SUPFAM" id="SSF53335">
    <property type="entry name" value="S-adenosyl-L-methionine-dependent methyltransferases"/>
    <property type="match status" value="1"/>
</dbReference>
<reference evidence="4 5" key="1">
    <citation type="submission" date="2017-02" db="EMBL/GenBank/DDBJ databases">
        <authorList>
            <person name="Peterson S.W."/>
        </authorList>
    </citation>
    <scope>NUCLEOTIDE SEQUENCE [LARGE SCALE GENOMIC DNA]</scope>
    <source>
        <strain evidence="4 5">2B3F</strain>
    </source>
</reference>
<dbReference type="CDD" id="cd02440">
    <property type="entry name" value="AdoMet_MTases"/>
    <property type="match status" value="1"/>
</dbReference>
<dbReference type="GO" id="GO:0032259">
    <property type="term" value="P:methylation"/>
    <property type="evidence" value="ECO:0007669"/>
    <property type="project" value="UniProtKB-KW"/>
</dbReference>
<proteinExistence type="predicted"/>
<dbReference type="EMBL" id="FUKP01000035">
    <property type="protein sequence ID" value="SJN24660.1"/>
    <property type="molecule type" value="Genomic_DNA"/>
</dbReference>
<gene>
    <name evidence="4" type="ORF">FM125_05240</name>
</gene>
<dbReference type="InterPro" id="IPR029063">
    <property type="entry name" value="SAM-dependent_MTases_sf"/>
</dbReference>
<protein>
    <submittedName>
        <fullName evidence="4">16S RNA G1207 methylase RsmC</fullName>
    </submittedName>
</protein>
<feature type="domain" description="Methyltransferase small" evidence="3">
    <location>
        <begin position="48"/>
        <end position="191"/>
    </location>
</feature>
<evidence type="ECO:0000256" key="2">
    <source>
        <dbReference type="ARBA" id="ARBA00022679"/>
    </source>
</evidence>
<dbReference type="PANTHER" id="PTHR47816">
    <property type="entry name" value="RIBOSOMAL RNA SMALL SUBUNIT METHYLTRANSFERASE C"/>
    <property type="match status" value="1"/>
</dbReference>
<dbReference type="Proteomes" id="UP000196230">
    <property type="component" value="Unassembled WGS sequence"/>
</dbReference>
<name>A0A1R4IXV1_9MICC</name>
<evidence type="ECO:0000259" key="3">
    <source>
        <dbReference type="Pfam" id="PF05175"/>
    </source>
</evidence>
<sequence>MGRRGRQGCGRGAGTIVAVTSSAHYFSADPGTPERRRTISVELAGRQVRVQTANGVFSPEGIDKGTGALLSVVPQPPAEGSFLDVGAGWGPIALSMALQSPAATVTAVEVNERSLALCRDNAAAVGAGNVTAVRPEEVAEDAGFDLIWSNPPIRIGKPALHALLQRWLPALNPGGQAWLVVQKNLGADSLLPWIRTMLQQRAPSEFTAERADSVKGFRILKVSRKS</sequence>
<keyword evidence="1 4" id="KW-0489">Methyltransferase</keyword>
<dbReference type="AlphaFoldDB" id="A0A1R4IXV1"/>
<dbReference type="InterPro" id="IPR046977">
    <property type="entry name" value="RsmC/RlmG"/>
</dbReference>
<organism evidence="4 5">
    <name type="scientific">Micrococcus lylae</name>
    <dbReference type="NCBI Taxonomy" id="1273"/>
    <lineage>
        <taxon>Bacteria</taxon>
        <taxon>Bacillati</taxon>
        <taxon>Actinomycetota</taxon>
        <taxon>Actinomycetes</taxon>
        <taxon>Micrococcales</taxon>
        <taxon>Micrococcaceae</taxon>
        <taxon>Micrococcus</taxon>
    </lineage>
</organism>
<dbReference type="GO" id="GO:0008757">
    <property type="term" value="F:S-adenosylmethionine-dependent methyltransferase activity"/>
    <property type="evidence" value="ECO:0007669"/>
    <property type="project" value="InterPro"/>
</dbReference>
<dbReference type="PANTHER" id="PTHR47816:SF4">
    <property type="entry name" value="RIBOSOMAL RNA SMALL SUBUNIT METHYLTRANSFERASE C"/>
    <property type="match status" value="1"/>
</dbReference>
<evidence type="ECO:0000313" key="4">
    <source>
        <dbReference type="EMBL" id="SJN24660.1"/>
    </source>
</evidence>
<evidence type="ECO:0000256" key="1">
    <source>
        <dbReference type="ARBA" id="ARBA00022603"/>
    </source>
</evidence>
<evidence type="ECO:0000313" key="5">
    <source>
        <dbReference type="Proteomes" id="UP000196230"/>
    </source>
</evidence>
<keyword evidence="2" id="KW-0808">Transferase</keyword>
<accession>A0A1R4IXV1</accession>
<dbReference type="Pfam" id="PF05175">
    <property type="entry name" value="MTS"/>
    <property type="match status" value="1"/>
</dbReference>
<dbReference type="InterPro" id="IPR007848">
    <property type="entry name" value="Small_mtfrase_dom"/>
</dbReference>